<accession>A0A2T8KKW0</accession>
<protein>
    <submittedName>
        <fullName evidence="1">Uncharacterized protein</fullName>
    </submittedName>
</protein>
<name>A0A2T8KKW0_9POAL</name>
<evidence type="ECO:0000313" key="1">
    <source>
        <dbReference type="EMBL" id="PVH62818.1"/>
    </source>
</evidence>
<dbReference type="Proteomes" id="UP000243499">
    <property type="component" value="Chromosome 3"/>
</dbReference>
<sequence length="50" mass="5625">MRGRQLTNAIIGHACFKQSNCMQQEKHGLGKPCGCMHVCRRQWGNLGLIL</sequence>
<organism evidence="1">
    <name type="scientific">Panicum hallii</name>
    <dbReference type="NCBI Taxonomy" id="206008"/>
    <lineage>
        <taxon>Eukaryota</taxon>
        <taxon>Viridiplantae</taxon>
        <taxon>Streptophyta</taxon>
        <taxon>Embryophyta</taxon>
        <taxon>Tracheophyta</taxon>
        <taxon>Spermatophyta</taxon>
        <taxon>Magnoliopsida</taxon>
        <taxon>Liliopsida</taxon>
        <taxon>Poales</taxon>
        <taxon>Poaceae</taxon>
        <taxon>PACMAD clade</taxon>
        <taxon>Panicoideae</taxon>
        <taxon>Panicodae</taxon>
        <taxon>Paniceae</taxon>
        <taxon>Panicinae</taxon>
        <taxon>Panicum</taxon>
        <taxon>Panicum sect. Panicum</taxon>
    </lineage>
</organism>
<dbReference type="Gramene" id="PVH62818">
    <property type="protein sequence ID" value="PVH62818"/>
    <property type="gene ID" value="PAHAL_3G408500"/>
</dbReference>
<proteinExistence type="predicted"/>
<dbReference type="EMBL" id="CM008048">
    <property type="protein sequence ID" value="PVH62818.1"/>
    <property type="molecule type" value="Genomic_DNA"/>
</dbReference>
<dbReference type="AlphaFoldDB" id="A0A2T8KKW0"/>
<reference evidence="1" key="1">
    <citation type="submission" date="2018-04" db="EMBL/GenBank/DDBJ databases">
        <title>WGS assembly of Panicum hallii.</title>
        <authorList>
            <person name="Lovell J."/>
            <person name="Jenkins J."/>
            <person name="Lowry D."/>
            <person name="Mamidi S."/>
            <person name="Sreedasyam A."/>
            <person name="Weng X."/>
            <person name="Barry K."/>
            <person name="Bonette J."/>
            <person name="Campitelli B."/>
            <person name="Daum C."/>
            <person name="Gordon S."/>
            <person name="Gould B."/>
            <person name="Lipzen A."/>
            <person name="Macqueen A."/>
            <person name="Palacio-Mejia J."/>
            <person name="Plott C."/>
            <person name="Shakirov E."/>
            <person name="Shu S."/>
            <person name="Yoshinaga Y."/>
            <person name="Zane M."/>
            <person name="Rokhsar D."/>
            <person name="Grimwood J."/>
            <person name="Schmutz J."/>
            <person name="Juenger T."/>
        </authorList>
    </citation>
    <scope>NUCLEOTIDE SEQUENCE [LARGE SCALE GENOMIC DNA]</scope>
    <source>
        <strain evidence="1">FIL2</strain>
    </source>
</reference>
<gene>
    <name evidence="1" type="ORF">PAHAL_3G408500</name>
</gene>